<accession>A0A098G6L5</accession>
<gene>
    <name evidence="1" type="ORF">LFA_2769</name>
</gene>
<proteinExistence type="predicted"/>
<name>A0A098G6L5_9GAMM</name>
<dbReference type="InterPro" id="IPR044929">
    <property type="entry name" value="DNA/RNA_non-sp_Endonuclease_sf"/>
</dbReference>
<organism evidence="1 2">
    <name type="scientific">Legionella fallonii LLAP-10</name>
    <dbReference type="NCBI Taxonomy" id="1212491"/>
    <lineage>
        <taxon>Bacteria</taxon>
        <taxon>Pseudomonadati</taxon>
        <taxon>Pseudomonadota</taxon>
        <taxon>Gammaproteobacteria</taxon>
        <taxon>Legionellales</taxon>
        <taxon>Legionellaceae</taxon>
        <taxon>Legionella</taxon>
    </lineage>
</organism>
<evidence type="ECO:0000313" key="2">
    <source>
        <dbReference type="Proteomes" id="UP000032430"/>
    </source>
</evidence>
<dbReference type="Proteomes" id="UP000032430">
    <property type="component" value="Chromosome I"/>
</dbReference>
<dbReference type="RefSeq" id="WP_045096516.1">
    <property type="nucleotide sequence ID" value="NZ_LN614827.1"/>
</dbReference>
<dbReference type="Gene3D" id="3.40.570.10">
    <property type="entry name" value="Extracellular Endonuclease, subunit A"/>
    <property type="match status" value="1"/>
</dbReference>
<dbReference type="KEGG" id="lfa:LFA_2769"/>
<dbReference type="OrthoDB" id="5646774at2"/>
<dbReference type="EMBL" id="LN614827">
    <property type="protein sequence ID" value="CEG58133.1"/>
    <property type="molecule type" value="Genomic_DNA"/>
</dbReference>
<dbReference type="AlphaFoldDB" id="A0A098G6L5"/>
<dbReference type="STRING" id="1212491.LFA_2769"/>
<evidence type="ECO:0000313" key="1">
    <source>
        <dbReference type="EMBL" id="CEG58133.1"/>
    </source>
</evidence>
<sequence>MLDSLIYEFVPKDYLHEISTQKWLDYSKAYEQEKNESKRTSFLKALARHSGTPIAQIRLTFNALIAPDIMPADQEKIILALQEPQSLNTMKIAQFLQNHPILKTRQLESLFITRTEWNAFIAKFEQQNRKKVTNSFIIEALCTIRKISRDQLLDGLNTSGPLRSVKRKYIETKPQVRNIRSFYVDDGGINPLIYESTAAEDEVAEKLETEGVRITPLSCATPEKRYPGLELRQTPGGGKVRPVCNIHTGNNRHTLFKHLTPYGKSLGQGRVNVSDVSSDDICKNLSNLLVKRAEPVEYVATLPIIIDRIGVGRQSARSIMGASAADVFRAHEIEISPTGGRSIHWAHLIANFLGDTQDLIVADSTEEIINMVPSTAAANYNTLEAIELFIRKTLVDKKTAQIHIRVTPEYSGEGTIPDLLTYALSWTEKNDMGATLDCHEDFYIFPQSSYRFTKTVHDTIKMLRNERNNSIFAEDEEDDERPTCHL</sequence>
<keyword evidence="2" id="KW-1185">Reference proteome</keyword>
<dbReference type="HOGENOM" id="CLU_570842_0_0_6"/>
<protein>
    <submittedName>
        <fullName evidence="1">Uncharacterized protein</fullName>
    </submittedName>
</protein>
<reference evidence="2" key="1">
    <citation type="submission" date="2014-09" db="EMBL/GenBank/DDBJ databases">
        <authorList>
            <person name="Gomez-Valero L."/>
        </authorList>
    </citation>
    <scope>NUCLEOTIDE SEQUENCE [LARGE SCALE GENOMIC DNA]</scope>
    <source>
        <strain evidence="2">ATCC700992</strain>
    </source>
</reference>